<dbReference type="InterPro" id="IPR013785">
    <property type="entry name" value="Aldolase_TIM"/>
</dbReference>
<dbReference type="PANTHER" id="PTHR30352">
    <property type="entry name" value="PYRUVATE FORMATE-LYASE-ACTIVATING ENZYME"/>
    <property type="match status" value="1"/>
</dbReference>
<dbReference type="SUPFAM" id="SSF102114">
    <property type="entry name" value="Radical SAM enzymes"/>
    <property type="match status" value="1"/>
</dbReference>
<dbReference type="SUPFAM" id="SSF53807">
    <property type="entry name" value="Helical backbone' metal receptor"/>
    <property type="match status" value="1"/>
</dbReference>
<evidence type="ECO:0000256" key="1">
    <source>
        <dbReference type="ARBA" id="ARBA00001966"/>
    </source>
</evidence>
<keyword evidence="2" id="KW-0004">4Fe-4S</keyword>
<organism evidence="8 9">
    <name type="scientific">Methanospirillum stamsii</name>
    <dbReference type="NCBI Taxonomy" id="1277351"/>
    <lineage>
        <taxon>Archaea</taxon>
        <taxon>Methanobacteriati</taxon>
        <taxon>Methanobacteriota</taxon>
        <taxon>Stenosarchaea group</taxon>
        <taxon>Methanomicrobia</taxon>
        <taxon>Methanomicrobiales</taxon>
        <taxon>Methanospirillaceae</taxon>
        <taxon>Methanospirillum</taxon>
    </lineage>
</organism>
<comment type="cofactor">
    <cofactor evidence="1">
        <name>[4Fe-4S] cluster</name>
        <dbReference type="ChEBI" id="CHEBI:49883"/>
    </cofactor>
</comment>
<evidence type="ECO:0000313" key="9">
    <source>
        <dbReference type="Proteomes" id="UP000245934"/>
    </source>
</evidence>
<protein>
    <submittedName>
        <fullName evidence="8">Radical SAM protein</fullName>
    </submittedName>
</protein>
<evidence type="ECO:0000259" key="7">
    <source>
        <dbReference type="PROSITE" id="PS51918"/>
    </source>
</evidence>
<keyword evidence="4" id="KW-0479">Metal-binding</keyword>
<dbReference type="GO" id="GO:0051539">
    <property type="term" value="F:4 iron, 4 sulfur cluster binding"/>
    <property type="evidence" value="ECO:0007669"/>
    <property type="project" value="UniProtKB-KW"/>
</dbReference>
<sequence>MTKCLYCPHHCDISEGSTGRCAMYSSSNNEIVERYPDHWLVVTSVSVETIPFVHGWPKAKALQISTVGCNLSCPGCVSEILARTPEAIGTGLRKIDAETLIRQAKEEECLGIVFCLNEPTVSLPSFLRVAKLAKEKGLFVACSSNGYFSDYTLNLLLPVLDMVNIGLKGINPGNLRECGIVNNRIVMENIKKLVAAGVHVEVALMHATGFDNDLIQQAKEVVSISDRIPIQIMRCMAFGDLGQEYEPSIPESEHLCARIHEFTPHVYLLNSPGTSCLDTTCPDCGRVLAKREMYGPMGCRPVSFSHTNMCSCGYHLPIAGIVSSERFEEEGMDGGYRPTRALEFIQGIVSCLGVDDPSCAPRLWRSFLAEGGISSIHDRIQKISSYYGIIDEVAGIVDRKETGEELTAVLKEMTARVTTAVSGAARPRVLYTMGYPVFSLNGGRFENHLVETAGGNPVNRMIPRTGKPGVNITSEEFYAVNPDWICISGLFSLPKDACLAYCLKNDLIVPAIEKKNILEMPASWDFGSPRWILGLMLLAKSFHPDRCSWDVTSEADRFYRRFYGVPFEKIHPTRSFIKASAR</sequence>
<dbReference type="InterPro" id="IPR007197">
    <property type="entry name" value="rSAM"/>
</dbReference>
<dbReference type="InterPro" id="IPR027596">
    <property type="entry name" value="AmmeMemoSam_rS"/>
</dbReference>
<dbReference type="PROSITE" id="PS51918">
    <property type="entry name" value="RADICAL_SAM"/>
    <property type="match status" value="1"/>
</dbReference>
<dbReference type="SFLD" id="SFLDG01101">
    <property type="entry name" value="Uncharacterised_Radical_SAM_Su"/>
    <property type="match status" value="1"/>
</dbReference>
<dbReference type="Gene3D" id="3.20.20.70">
    <property type="entry name" value="Aldolase class I"/>
    <property type="match status" value="1"/>
</dbReference>
<evidence type="ECO:0000313" key="8">
    <source>
        <dbReference type="EMBL" id="PWR71155.1"/>
    </source>
</evidence>
<reference evidence="8 9" key="1">
    <citation type="submission" date="2018-05" db="EMBL/GenBank/DDBJ databases">
        <title>Draft genome of Methanospirillum stamsii Pt1.</title>
        <authorList>
            <person name="Dueholm M.S."/>
            <person name="Nielsen P.H."/>
            <person name="Bakmann L.F."/>
            <person name="Otzen D.E."/>
        </authorList>
    </citation>
    <scope>NUCLEOTIDE SEQUENCE [LARGE SCALE GENOMIC DNA]</scope>
    <source>
        <strain evidence="8 9">Pt1</strain>
    </source>
</reference>
<dbReference type="Gene3D" id="3.40.50.1980">
    <property type="entry name" value="Nitrogenase molybdenum iron protein domain"/>
    <property type="match status" value="1"/>
</dbReference>
<keyword evidence="5" id="KW-0408">Iron</keyword>
<evidence type="ECO:0000256" key="6">
    <source>
        <dbReference type="ARBA" id="ARBA00023014"/>
    </source>
</evidence>
<dbReference type="Proteomes" id="UP000245934">
    <property type="component" value="Unassembled WGS sequence"/>
</dbReference>
<evidence type="ECO:0000256" key="3">
    <source>
        <dbReference type="ARBA" id="ARBA00022691"/>
    </source>
</evidence>
<dbReference type="GeneID" id="97608443"/>
<accession>A0A2V2MXZ6</accession>
<dbReference type="GO" id="GO:0003824">
    <property type="term" value="F:catalytic activity"/>
    <property type="evidence" value="ECO:0007669"/>
    <property type="project" value="InterPro"/>
</dbReference>
<dbReference type="InterPro" id="IPR058240">
    <property type="entry name" value="rSAM_sf"/>
</dbReference>
<dbReference type="SFLD" id="SFLDS00029">
    <property type="entry name" value="Radical_SAM"/>
    <property type="match status" value="1"/>
</dbReference>
<dbReference type="PANTHER" id="PTHR30352:SF5">
    <property type="entry name" value="PYRUVATE FORMATE-LYASE 1-ACTIVATING ENZYME"/>
    <property type="match status" value="1"/>
</dbReference>
<evidence type="ECO:0000256" key="2">
    <source>
        <dbReference type="ARBA" id="ARBA00022485"/>
    </source>
</evidence>
<dbReference type="Gene3D" id="1.20.58.2180">
    <property type="match status" value="1"/>
</dbReference>
<gene>
    <name evidence="8" type="ORF">DLD82_13870</name>
</gene>
<keyword evidence="6" id="KW-0411">Iron-sulfur</keyword>
<comment type="caution">
    <text evidence="8">The sequence shown here is derived from an EMBL/GenBank/DDBJ whole genome shotgun (WGS) entry which is preliminary data.</text>
</comment>
<name>A0A2V2MXZ6_9EURY</name>
<feature type="domain" description="Radical SAM core" evidence="7">
    <location>
        <begin position="54"/>
        <end position="272"/>
    </location>
</feature>
<dbReference type="RefSeq" id="WP_109941728.1">
    <property type="nucleotide sequence ID" value="NZ_CP176366.1"/>
</dbReference>
<dbReference type="EMBL" id="QGMZ01000035">
    <property type="protein sequence ID" value="PWR71155.1"/>
    <property type="molecule type" value="Genomic_DNA"/>
</dbReference>
<dbReference type="AlphaFoldDB" id="A0A2V2MXZ6"/>
<evidence type="ECO:0000256" key="4">
    <source>
        <dbReference type="ARBA" id="ARBA00022723"/>
    </source>
</evidence>
<keyword evidence="3" id="KW-0949">S-adenosyl-L-methionine</keyword>
<keyword evidence="9" id="KW-1185">Reference proteome</keyword>
<evidence type="ECO:0000256" key="5">
    <source>
        <dbReference type="ARBA" id="ARBA00023004"/>
    </source>
</evidence>
<dbReference type="Pfam" id="PF04055">
    <property type="entry name" value="Radical_SAM"/>
    <property type="match status" value="1"/>
</dbReference>
<dbReference type="OrthoDB" id="371936at2157"/>
<dbReference type="InterPro" id="IPR034457">
    <property type="entry name" value="Organic_radical-activating"/>
</dbReference>
<proteinExistence type="predicted"/>
<dbReference type="GO" id="GO:0046872">
    <property type="term" value="F:metal ion binding"/>
    <property type="evidence" value="ECO:0007669"/>
    <property type="project" value="UniProtKB-KW"/>
</dbReference>